<proteinExistence type="predicted"/>
<dbReference type="GO" id="GO:0008270">
    <property type="term" value="F:zinc ion binding"/>
    <property type="evidence" value="ECO:0007669"/>
    <property type="project" value="UniProtKB-KW"/>
</dbReference>
<protein>
    <submittedName>
        <fullName evidence="4">TFIIB-type zinc ribbon-containing protein</fullName>
    </submittedName>
</protein>
<dbReference type="Proteomes" id="UP001596461">
    <property type="component" value="Unassembled WGS sequence"/>
</dbReference>
<dbReference type="SUPFAM" id="SSF57783">
    <property type="entry name" value="Zinc beta-ribbon"/>
    <property type="match status" value="1"/>
</dbReference>
<keyword evidence="1" id="KW-0862">Zinc</keyword>
<organism evidence="4 5">
    <name type="scientific">Halobaculum lipolyticum</name>
    <dbReference type="NCBI Taxonomy" id="3032001"/>
    <lineage>
        <taxon>Archaea</taxon>
        <taxon>Methanobacteriati</taxon>
        <taxon>Methanobacteriota</taxon>
        <taxon>Stenosarchaea group</taxon>
        <taxon>Halobacteria</taxon>
        <taxon>Halobacteriales</taxon>
        <taxon>Haloferacaceae</taxon>
        <taxon>Halobaculum</taxon>
    </lineage>
</organism>
<keyword evidence="1" id="KW-0479">Metal-binding</keyword>
<dbReference type="EMBL" id="JBHTAH010000003">
    <property type="protein sequence ID" value="MFC7068904.1"/>
    <property type="molecule type" value="Genomic_DNA"/>
</dbReference>
<dbReference type="AlphaFoldDB" id="A0ABD5WD71"/>
<evidence type="ECO:0000256" key="2">
    <source>
        <dbReference type="SAM" id="MobiDB-lite"/>
    </source>
</evidence>
<evidence type="ECO:0000259" key="3">
    <source>
        <dbReference type="PROSITE" id="PS51134"/>
    </source>
</evidence>
<evidence type="ECO:0000313" key="4">
    <source>
        <dbReference type="EMBL" id="MFC7068904.1"/>
    </source>
</evidence>
<name>A0ABD5WD71_9EURY</name>
<comment type="caution">
    <text evidence="4">The sequence shown here is derived from an EMBL/GenBank/DDBJ whole genome shotgun (WGS) entry which is preliminary data.</text>
</comment>
<keyword evidence="5" id="KW-1185">Reference proteome</keyword>
<accession>A0ABD5WD71</accession>
<sequence length="52" mass="5431">MTVEISSPTCPNCGSEDASVDADAGEFWCDDCDLYGEFAEISPNGHDGVASD</sequence>
<dbReference type="InterPro" id="IPR013137">
    <property type="entry name" value="Znf_TFIIB"/>
</dbReference>
<evidence type="ECO:0000313" key="5">
    <source>
        <dbReference type="Proteomes" id="UP001596461"/>
    </source>
</evidence>
<dbReference type="PROSITE" id="PS51134">
    <property type="entry name" value="ZF_TFIIB"/>
    <property type="match status" value="1"/>
</dbReference>
<keyword evidence="1" id="KW-0863">Zinc-finger</keyword>
<reference evidence="4 5" key="1">
    <citation type="journal article" date="2019" name="Int. J. Syst. Evol. Microbiol.">
        <title>The Global Catalogue of Microorganisms (GCM) 10K type strain sequencing project: providing services to taxonomists for standard genome sequencing and annotation.</title>
        <authorList>
            <consortium name="The Broad Institute Genomics Platform"/>
            <consortium name="The Broad Institute Genome Sequencing Center for Infectious Disease"/>
            <person name="Wu L."/>
            <person name="Ma J."/>
        </authorList>
    </citation>
    <scope>NUCLEOTIDE SEQUENCE [LARGE SCALE GENOMIC DNA]</scope>
    <source>
        <strain evidence="4 5">DT31</strain>
    </source>
</reference>
<dbReference type="GeneID" id="81125849"/>
<dbReference type="RefSeq" id="WP_284030988.1">
    <property type="nucleotide sequence ID" value="NZ_CP126154.1"/>
</dbReference>
<feature type="compositionally biased region" description="Polar residues" evidence="2">
    <location>
        <begin position="1"/>
        <end position="12"/>
    </location>
</feature>
<dbReference type="Pfam" id="PF08271">
    <property type="entry name" value="Zn_Ribbon_TF"/>
    <property type="match status" value="1"/>
</dbReference>
<evidence type="ECO:0000256" key="1">
    <source>
        <dbReference type="PROSITE-ProRule" id="PRU00469"/>
    </source>
</evidence>
<gene>
    <name evidence="4" type="ORF">ACFQL9_04550</name>
</gene>
<feature type="domain" description="TFIIB-type" evidence="3">
    <location>
        <begin position="6"/>
        <end position="37"/>
    </location>
</feature>
<feature type="region of interest" description="Disordered" evidence="2">
    <location>
        <begin position="1"/>
        <end position="20"/>
    </location>
</feature>